<evidence type="ECO:0000313" key="5">
    <source>
        <dbReference type="Proteomes" id="UP000299102"/>
    </source>
</evidence>
<evidence type="ECO:0000256" key="1">
    <source>
        <dbReference type="ARBA" id="ARBA00022989"/>
    </source>
</evidence>
<dbReference type="Gene3D" id="3.10.100.10">
    <property type="entry name" value="Mannose-Binding Protein A, subunit A"/>
    <property type="match status" value="1"/>
</dbReference>
<gene>
    <name evidence="4" type="ORF">EVAR_20388_1</name>
</gene>
<name>A0A4C1TY61_EUMVA</name>
<dbReference type="SUPFAM" id="SSF56436">
    <property type="entry name" value="C-type lectin-like"/>
    <property type="match status" value="1"/>
</dbReference>
<keyword evidence="2" id="KW-1015">Disulfide bond</keyword>
<evidence type="ECO:0000259" key="3">
    <source>
        <dbReference type="PROSITE" id="PS50041"/>
    </source>
</evidence>
<dbReference type="EMBL" id="BGZK01000102">
    <property type="protein sequence ID" value="GBP18858.1"/>
    <property type="molecule type" value="Genomic_DNA"/>
</dbReference>
<dbReference type="GO" id="GO:0038023">
    <property type="term" value="F:signaling receptor activity"/>
    <property type="evidence" value="ECO:0007669"/>
    <property type="project" value="TreeGrafter"/>
</dbReference>
<proteinExistence type="predicted"/>
<protein>
    <recommendedName>
        <fullName evidence="3">C-type lectin domain-containing protein</fullName>
    </recommendedName>
</protein>
<dbReference type="InterPro" id="IPR016186">
    <property type="entry name" value="C-type_lectin-like/link_sf"/>
</dbReference>
<reference evidence="4 5" key="1">
    <citation type="journal article" date="2019" name="Commun. Biol.">
        <title>The bagworm genome reveals a unique fibroin gene that provides high tensile strength.</title>
        <authorList>
            <person name="Kono N."/>
            <person name="Nakamura H."/>
            <person name="Ohtoshi R."/>
            <person name="Tomita M."/>
            <person name="Numata K."/>
            <person name="Arakawa K."/>
        </authorList>
    </citation>
    <scope>NUCLEOTIDE SEQUENCE [LARGE SCALE GENOMIC DNA]</scope>
</reference>
<dbReference type="AlphaFoldDB" id="A0A4C1TY61"/>
<evidence type="ECO:0000313" key="4">
    <source>
        <dbReference type="EMBL" id="GBP18858.1"/>
    </source>
</evidence>
<keyword evidence="1" id="KW-0472">Membrane</keyword>
<dbReference type="SMART" id="SM00034">
    <property type="entry name" value="CLECT"/>
    <property type="match status" value="1"/>
</dbReference>
<dbReference type="GO" id="GO:0005886">
    <property type="term" value="C:plasma membrane"/>
    <property type="evidence" value="ECO:0007669"/>
    <property type="project" value="TreeGrafter"/>
</dbReference>
<dbReference type="InterPro" id="IPR016187">
    <property type="entry name" value="CTDL_fold"/>
</dbReference>
<accession>A0A4C1TY61</accession>
<dbReference type="InterPro" id="IPR051527">
    <property type="entry name" value="KLR_subfamily_B"/>
</dbReference>
<keyword evidence="5" id="KW-1185">Reference proteome</keyword>
<dbReference type="PANTHER" id="PTHR46784">
    <property type="entry name" value="KILLER CELL LECTIN-LIKE RECEPTOR SUBFAMILY B MEMBER 1"/>
    <property type="match status" value="1"/>
</dbReference>
<dbReference type="PANTHER" id="PTHR46784:SF1">
    <property type="entry name" value="KILLER CELL LECTIN-LIKE RECEPTOR SUBFAMILY B MEMBER 1"/>
    <property type="match status" value="1"/>
</dbReference>
<comment type="caution">
    <text evidence="4">The sequence shown here is derived from an EMBL/GenBank/DDBJ whole genome shotgun (WGS) entry which is preliminary data.</text>
</comment>
<sequence>MVTRVQCSFNTTKLPNVSKEVSFHGRPGNEMYNIWNKEVVQDIGGGCAILNVKSDINFPDFLSYEKCKNRHNFICVKHLRITLPCGTIDNDYVQLPRLGNCYKVHHSAAPWRLAFRSCLMEDAHLTTNFLHISTELDLQPTVSYYVGIHRVPGNNAYRFLNGTEVGDNFFLMYGDPGETSCVVLNNERFLQGYPCGAEFPFICQKKTADKTDVPRE</sequence>
<dbReference type="InterPro" id="IPR001304">
    <property type="entry name" value="C-type_lectin-like"/>
</dbReference>
<feature type="domain" description="C-type lectin" evidence="3">
    <location>
        <begin position="97"/>
        <end position="204"/>
    </location>
</feature>
<dbReference type="GO" id="GO:0009986">
    <property type="term" value="C:cell surface"/>
    <property type="evidence" value="ECO:0007669"/>
    <property type="project" value="TreeGrafter"/>
</dbReference>
<evidence type="ECO:0000256" key="2">
    <source>
        <dbReference type="ARBA" id="ARBA00023157"/>
    </source>
</evidence>
<dbReference type="PROSITE" id="PS50041">
    <property type="entry name" value="C_TYPE_LECTIN_2"/>
    <property type="match status" value="1"/>
</dbReference>
<keyword evidence="1" id="KW-0812">Transmembrane</keyword>
<dbReference type="CDD" id="cd00037">
    <property type="entry name" value="CLECT"/>
    <property type="match status" value="1"/>
</dbReference>
<organism evidence="4 5">
    <name type="scientific">Eumeta variegata</name>
    <name type="common">Bagworm moth</name>
    <name type="synonym">Eumeta japonica</name>
    <dbReference type="NCBI Taxonomy" id="151549"/>
    <lineage>
        <taxon>Eukaryota</taxon>
        <taxon>Metazoa</taxon>
        <taxon>Ecdysozoa</taxon>
        <taxon>Arthropoda</taxon>
        <taxon>Hexapoda</taxon>
        <taxon>Insecta</taxon>
        <taxon>Pterygota</taxon>
        <taxon>Neoptera</taxon>
        <taxon>Endopterygota</taxon>
        <taxon>Lepidoptera</taxon>
        <taxon>Glossata</taxon>
        <taxon>Ditrysia</taxon>
        <taxon>Tineoidea</taxon>
        <taxon>Psychidae</taxon>
        <taxon>Oiketicinae</taxon>
        <taxon>Eumeta</taxon>
    </lineage>
</organism>
<keyword evidence="1" id="KW-1133">Transmembrane helix</keyword>
<dbReference type="Proteomes" id="UP000299102">
    <property type="component" value="Unassembled WGS sequence"/>
</dbReference>